<proteinExistence type="predicted"/>
<evidence type="ECO:0000313" key="1">
    <source>
        <dbReference type="EMBL" id="KAF9462761.1"/>
    </source>
</evidence>
<keyword evidence="2" id="KW-1185">Reference proteome</keyword>
<organism evidence="1 2">
    <name type="scientific">Collybia nuda</name>
    <dbReference type="NCBI Taxonomy" id="64659"/>
    <lineage>
        <taxon>Eukaryota</taxon>
        <taxon>Fungi</taxon>
        <taxon>Dikarya</taxon>
        <taxon>Basidiomycota</taxon>
        <taxon>Agaricomycotina</taxon>
        <taxon>Agaricomycetes</taxon>
        <taxon>Agaricomycetidae</taxon>
        <taxon>Agaricales</taxon>
        <taxon>Tricholomatineae</taxon>
        <taxon>Clitocybaceae</taxon>
        <taxon>Collybia</taxon>
    </lineage>
</organism>
<name>A0A9P5Y6U6_9AGAR</name>
<reference evidence="1" key="1">
    <citation type="submission" date="2020-11" db="EMBL/GenBank/DDBJ databases">
        <authorList>
            <consortium name="DOE Joint Genome Institute"/>
            <person name="Ahrendt S."/>
            <person name="Riley R."/>
            <person name="Andreopoulos W."/>
            <person name="Labutti K."/>
            <person name="Pangilinan J."/>
            <person name="Ruiz-Duenas F.J."/>
            <person name="Barrasa J.M."/>
            <person name="Sanchez-Garcia M."/>
            <person name="Camarero S."/>
            <person name="Miyauchi S."/>
            <person name="Serrano A."/>
            <person name="Linde D."/>
            <person name="Babiker R."/>
            <person name="Drula E."/>
            <person name="Ayuso-Fernandez I."/>
            <person name="Pacheco R."/>
            <person name="Padilla G."/>
            <person name="Ferreira P."/>
            <person name="Barriuso J."/>
            <person name="Kellner H."/>
            <person name="Castanera R."/>
            <person name="Alfaro M."/>
            <person name="Ramirez L."/>
            <person name="Pisabarro A.G."/>
            <person name="Kuo A."/>
            <person name="Tritt A."/>
            <person name="Lipzen A."/>
            <person name="He G."/>
            <person name="Yan M."/>
            <person name="Ng V."/>
            <person name="Cullen D."/>
            <person name="Martin F."/>
            <person name="Rosso M.-N."/>
            <person name="Henrissat B."/>
            <person name="Hibbett D."/>
            <person name="Martinez A.T."/>
            <person name="Grigoriev I.V."/>
        </authorList>
    </citation>
    <scope>NUCLEOTIDE SEQUENCE</scope>
    <source>
        <strain evidence="1">CBS 247.69</strain>
    </source>
</reference>
<dbReference type="OrthoDB" id="2926061at2759"/>
<protein>
    <recommendedName>
        <fullName evidence="3">F-box domain-containing protein</fullName>
    </recommendedName>
</protein>
<dbReference type="Proteomes" id="UP000807353">
    <property type="component" value="Unassembled WGS sequence"/>
</dbReference>
<evidence type="ECO:0008006" key="3">
    <source>
        <dbReference type="Google" id="ProtNLM"/>
    </source>
</evidence>
<accession>A0A9P5Y6U6</accession>
<dbReference type="EMBL" id="MU150269">
    <property type="protein sequence ID" value="KAF9462761.1"/>
    <property type="molecule type" value="Genomic_DNA"/>
</dbReference>
<evidence type="ECO:0000313" key="2">
    <source>
        <dbReference type="Proteomes" id="UP000807353"/>
    </source>
</evidence>
<sequence>MASFADLSARSSHLNHLFLTNQPPSEPEEIEIRHILTLTEDDSTTTDENGGENRHNRLDLSTKCKLEAVLSRIRHVPPELIARIFLMCIPEHIDDNDHSWSTLDLTSVPWVLARVSSLWRAVAIQQHRLWAYIKIDLEHMIQNGRLKPPLAMLEATLERSGSAPLQVFFHDSYLPTVRAQEMLSLLMAHSHRWSQLSIFISYHHLHLTNQVEGRLPLLQFLNIGAYGANTFPSFDGFKVAPMLRDLLVADEWEVIDLPWENLTSFGGVTSTSPGPFLRRAAELRWCDFYFPRGPFFSAIFEPTTRHEKLTHLTVNVIGVLSDMVLPALQELIINKGRPHGRDLSHLTRFLEQSGGSLTALSWNDAGIVDSALFRTLLKNIPNLVRLEIGLPWALQESLQSNVLVPLTVTQSWRVLPKLESIRIQFDSMDPKFQTPIAPLLDMVESRWFESERKKVTRLQEARITKLRVWNLNSPPAKGRIDKLLEQGLLFTFDEETYVNVTISRLTTR</sequence>
<comment type="caution">
    <text evidence="1">The sequence shown here is derived from an EMBL/GenBank/DDBJ whole genome shotgun (WGS) entry which is preliminary data.</text>
</comment>
<gene>
    <name evidence="1" type="ORF">BDZ94DRAFT_1260709</name>
</gene>
<dbReference type="AlphaFoldDB" id="A0A9P5Y6U6"/>